<feature type="transmembrane region" description="Helical" evidence="1">
    <location>
        <begin position="92"/>
        <end position="113"/>
    </location>
</feature>
<dbReference type="Proteomes" id="UP000772434">
    <property type="component" value="Unassembled WGS sequence"/>
</dbReference>
<feature type="transmembrane region" description="Helical" evidence="1">
    <location>
        <begin position="50"/>
        <end position="72"/>
    </location>
</feature>
<keyword evidence="3" id="KW-1185">Reference proteome</keyword>
<evidence type="ECO:0000313" key="3">
    <source>
        <dbReference type="Proteomes" id="UP000772434"/>
    </source>
</evidence>
<keyword evidence="1" id="KW-1133">Transmembrane helix</keyword>
<keyword evidence="1" id="KW-0812">Transmembrane</keyword>
<proteinExistence type="predicted"/>
<evidence type="ECO:0000313" key="2">
    <source>
        <dbReference type="EMBL" id="KAF9066412.1"/>
    </source>
</evidence>
<name>A0A9P5PNK9_9AGAR</name>
<dbReference type="AlphaFoldDB" id="A0A9P5PNK9"/>
<accession>A0A9P5PNK9</accession>
<organism evidence="2 3">
    <name type="scientific">Rhodocollybia butyracea</name>
    <dbReference type="NCBI Taxonomy" id="206335"/>
    <lineage>
        <taxon>Eukaryota</taxon>
        <taxon>Fungi</taxon>
        <taxon>Dikarya</taxon>
        <taxon>Basidiomycota</taxon>
        <taxon>Agaricomycotina</taxon>
        <taxon>Agaricomycetes</taxon>
        <taxon>Agaricomycetidae</taxon>
        <taxon>Agaricales</taxon>
        <taxon>Marasmiineae</taxon>
        <taxon>Omphalotaceae</taxon>
        <taxon>Rhodocollybia</taxon>
    </lineage>
</organism>
<dbReference type="EMBL" id="JADNRY010000088">
    <property type="protein sequence ID" value="KAF9066412.1"/>
    <property type="molecule type" value="Genomic_DNA"/>
</dbReference>
<keyword evidence="1" id="KW-0472">Membrane</keyword>
<reference evidence="2" key="1">
    <citation type="submission" date="2020-11" db="EMBL/GenBank/DDBJ databases">
        <authorList>
            <consortium name="DOE Joint Genome Institute"/>
            <person name="Ahrendt S."/>
            <person name="Riley R."/>
            <person name="Andreopoulos W."/>
            <person name="Labutti K."/>
            <person name="Pangilinan J."/>
            <person name="Ruiz-Duenas F.J."/>
            <person name="Barrasa J.M."/>
            <person name="Sanchez-Garcia M."/>
            <person name="Camarero S."/>
            <person name="Miyauchi S."/>
            <person name="Serrano A."/>
            <person name="Linde D."/>
            <person name="Babiker R."/>
            <person name="Drula E."/>
            <person name="Ayuso-Fernandez I."/>
            <person name="Pacheco R."/>
            <person name="Padilla G."/>
            <person name="Ferreira P."/>
            <person name="Barriuso J."/>
            <person name="Kellner H."/>
            <person name="Castanera R."/>
            <person name="Alfaro M."/>
            <person name="Ramirez L."/>
            <person name="Pisabarro A.G."/>
            <person name="Kuo A."/>
            <person name="Tritt A."/>
            <person name="Lipzen A."/>
            <person name="He G."/>
            <person name="Yan M."/>
            <person name="Ng V."/>
            <person name="Cullen D."/>
            <person name="Martin F."/>
            <person name="Rosso M.-N."/>
            <person name="Henrissat B."/>
            <person name="Hibbett D."/>
            <person name="Martinez A.T."/>
            <person name="Grigoriev I.V."/>
        </authorList>
    </citation>
    <scope>NUCLEOTIDE SEQUENCE</scope>
    <source>
        <strain evidence="2">AH 40177</strain>
    </source>
</reference>
<feature type="transmembrane region" description="Helical" evidence="1">
    <location>
        <begin position="21"/>
        <end position="38"/>
    </location>
</feature>
<gene>
    <name evidence="2" type="ORF">BDP27DRAFT_1330723</name>
</gene>
<protein>
    <submittedName>
        <fullName evidence="2">Uncharacterized protein</fullName>
    </submittedName>
</protein>
<comment type="caution">
    <text evidence="2">The sequence shown here is derived from an EMBL/GenBank/DDBJ whole genome shotgun (WGS) entry which is preliminary data.</text>
</comment>
<evidence type="ECO:0000256" key="1">
    <source>
        <dbReference type="SAM" id="Phobius"/>
    </source>
</evidence>
<sequence length="115" mass="13169">MGQGQGDRDLFYVRSKAMGQQFTRTIMVFIFWSVFSNFHRYSKLSSWHLLRLDVSTGVLILNFMLHSVAVFFADGLGRVHSQILTLGAKPLYQAVAGMQVDWSLLFGWLGMLIHR</sequence>